<dbReference type="Pfam" id="PF04155">
    <property type="entry name" value="Ground-like"/>
    <property type="match status" value="1"/>
</dbReference>
<keyword evidence="5" id="KW-0227">DNA damage</keyword>
<evidence type="ECO:0000259" key="7">
    <source>
        <dbReference type="SMART" id="SM00990"/>
    </source>
</evidence>
<dbReference type="OrthoDB" id="76364at2759"/>
<dbReference type="EC" id="3.1.4.1" evidence="5"/>
<comment type="function">
    <text evidence="5">Nuclease required for the repair of DNA interstrand cross-links (ICL). Acts as a 5'-3' exonuclease that anchors at a cut end of DNA and cleaves DNA successively at every third nucleotide, allowing to excise an ICL from one strand through flanking incisions.</text>
</comment>
<dbReference type="GO" id="GO:0070336">
    <property type="term" value="F:flap-structured DNA binding"/>
    <property type="evidence" value="ECO:0007669"/>
    <property type="project" value="TreeGrafter"/>
</dbReference>
<keyword evidence="2 5" id="KW-0479">Metal-binding</keyword>
<dbReference type="AlphaFoldDB" id="A0A182E3W6"/>
<dbReference type="CDD" id="cd22326">
    <property type="entry name" value="FAN1-like"/>
    <property type="match status" value="1"/>
</dbReference>
<keyword evidence="1 5" id="KW-0540">Nuclease</keyword>
<name>A0A182E3W6_ONCOC</name>
<keyword evidence="3 5" id="KW-0378">Hydrolase</keyword>
<evidence type="ECO:0000256" key="6">
    <source>
        <dbReference type="SAM" id="MobiDB-lite"/>
    </source>
</evidence>
<feature type="region of interest" description="Disordered" evidence="6">
    <location>
        <begin position="14"/>
        <end position="34"/>
    </location>
</feature>
<evidence type="ECO:0000256" key="3">
    <source>
        <dbReference type="ARBA" id="ARBA00022801"/>
    </source>
</evidence>
<dbReference type="GO" id="GO:0046872">
    <property type="term" value="F:metal ion binding"/>
    <property type="evidence" value="ECO:0007669"/>
    <property type="project" value="UniProtKB-KW"/>
</dbReference>
<feature type="compositionally biased region" description="Acidic residues" evidence="6">
    <location>
        <begin position="291"/>
        <end position="305"/>
    </location>
</feature>
<evidence type="ECO:0000313" key="9">
    <source>
        <dbReference type="Proteomes" id="UP000271087"/>
    </source>
</evidence>
<organism evidence="10">
    <name type="scientific">Onchocerca ochengi</name>
    <name type="common">Filarial nematode worm</name>
    <dbReference type="NCBI Taxonomy" id="42157"/>
    <lineage>
        <taxon>Eukaryota</taxon>
        <taxon>Metazoa</taxon>
        <taxon>Ecdysozoa</taxon>
        <taxon>Nematoda</taxon>
        <taxon>Chromadorea</taxon>
        <taxon>Rhabditida</taxon>
        <taxon>Spirurina</taxon>
        <taxon>Spiruromorpha</taxon>
        <taxon>Filarioidea</taxon>
        <taxon>Onchocercidae</taxon>
        <taxon>Onchocerca</taxon>
    </lineage>
</organism>
<dbReference type="InterPro" id="IPR049125">
    <property type="entry name" value="FAN1-like_WH"/>
</dbReference>
<protein>
    <recommendedName>
        <fullName evidence="5">Fanconi-associated nuclease</fullName>
        <ecNumber evidence="5">3.1.4.1</ecNumber>
    </recommendedName>
</protein>
<dbReference type="PANTHER" id="PTHR15749:SF4">
    <property type="entry name" value="FANCONI-ASSOCIATED NUCLEASE 1"/>
    <property type="match status" value="1"/>
</dbReference>
<dbReference type="GO" id="GO:0036297">
    <property type="term" value="P:interstrand cross-link repair"/>
    <property type="evidence" value="ECO:0007669"/>
    <property type="project" value="InterPro"/>
</dbReference>
<dbReference type="GO" id="GO:0017108">
    <property type="term" value="F:5'-flap endonuclease activity"/>
    <property type="evidence" value="ECO:0007669"/>
    <property type="project" value="TreeGrafter"/>
</dbReference>
<dbReference type="Pfam" id="PF08774">
    <property type="entry name" value="VRR_NUC"/>
    <property type="match status" value="1"/>
</dbReference>
<dbReference type="WBParaSite" id="nOo.2.0.1.t02678-RA">
    <property type="protein sequence ID" value="nOo.2.0.1.t02678-RA"/>
    <property type="gene ID" value="nOo.2.0.1.g02678"/>
</dbReference>
<keyword evidence="5" id="KW-0539">Nucleus</keyword>
<reference evidence="10" key="1">
    <citation type="submission" date="2016-06" db="UniProtKB">
        <authorList>
            <consortium name="WormBaseParasite"/>
        </authorList>
    </citation>
    <scope>IDENTIFICATION</scope>
</reference>
<dbReference type="InterPro" id="IPR033315">
    <property type="entry name" value="Fan1-like"/>
</dbReference>
<dbReference type="EMBL" id="UYRW01000444">
    <property type="protein sequence ID" value="VDK66817.1"/>
    <property type="molecule type" value="Genomic_DNA"/>
</dbReference>
<reference evidence="8 9" key="2">
    <citation type="submission" date="2018-08" db="EMBL/GenBank/DDBJ databases">
        <authorList>
            <person name="Laetsch R D."/>
            <person name="Stevens L."/>
            <person name="Kumar S."/>
            <person name="Blaxter L. M."/>
        </authorList>
    </citation>
    <scope>NUCLEOTIDE SEQUENCE [LARGE SCALE GENOMIC DNA]</scope>
</reference>
<dbReference type="STRING" id="42157.A0A182E3W6"/>
<evidence type="ECO:0000313" key="10">
    <source>
        <dbReference type="WBParaSite" id="nOo.2.0.1.t02678-RA"/>
    </source>
</evidence>
<dbReference type="GO" id="GO:0004528">
    <property type="term" value="F:phosphodiesterase I activity"/>
    <property type="evidence" value="ECO:0007669"/>
    <property type="project" value="UniProtKB-EC"/>
</dbReference>
<sequence length="1139" mass="131705">MEYISGDRYRKYYSSSSNSNQFNRINLPRQQQQQQQYEEEKFWQPDLYNYNYEPTIYVSETTPYPYEEQLDTSKLISRQPQPVLVPVFHQYDADYLLEALNDLSNRTTSKQNLNFSPVATIDETSENVSVTKQKSFQPHILAGDHSYRLRRNYPAKAAFPSAVCNSRRLRKVMLRAITTDVSESKRSITEAAEYVYQGIKFDVICAQVIADIQNEYQMTFLIEMALLKAFQKQSEKKPCPVCGHLVTRGLYRSHLNGCKLQPDDDDCRIIAEVCAKDRKREATESLNSSDSSDDLFDNLDQVADEPDSKSKDSESLLPDVVRDNENLTDANEWKRMTAVVMKEQMRGEIPTKAINRIHGSLVKKRTEKVFLSESEKMLEVVQKVDSHLLMLAKNENKISRPSKAVTSIVLEKCSENERIQDNQNETKNFFLYETMSSHEIKAEQSLLSILENIKSYLDVCECNLARNSQILPNQKNSATEATQISSPYYLTLFHKIMKRVFCSEGQYSEVQFWGEHLHLLKKFIALSDESKQLLIRLFLRKRKWLIADKLSYANISSSLEPLFEELLHAKLIDSSCSSQLEIGEAIHLLHASSLKAVAKHFKLDFNKGKIEICRSLLKFATQKNVFGITMEKRVLHKVKEELGSCFRLRKDIADIFLAIFTIYSPMDMSTSLLFDQPSINLSSQLLFVLLQLGIDKLRFPAPYSPRLINIYTDAEKLFRFGSCLPFRYVKAKELEAEIADLTQRGKWNEIIECAKKARTEFQDAYAMQWQFYESLVSDLRRFTDLHVYARCISHGVEALERVRDYGEAVAWLEYMLHAMEFKLILANARGGWWDRLALNLDAHLKDKDKAMKTVIAGLEDPVLGDKDRLTLQDRGRKLCSRWKGPLEELHPEKINIKGSVVGKNLGEARINRFLIERNGVSYECSVEEVALDYYLREKGFKEGVHAEGTLWHTIFGLLFYDIIFDPTIENVWFSETQTNPADLNSRAFYANRQDLFELRFKEIEEADFDDLLLEMEKTYTDYYGVTNSEITWNCFADFEQVKRFMICCPIAALCASIRRLISDYRNCRSGFPDLTVWNDEKKLLAVVEVKGPGDKLSTKQRLCSKSKEARLIALCLDFTAHQMRKHIKQIVARQQDSME</sequence>
<evidence type="ECO:0000256" key="1">
    <source>
        <dbReference type="ARBA" id="ARBA00022722"/>
    </source>
</evidence>
<feature type="region of interest" description="Disordered" evidence="6">
    <location>
        <begin position="281"/>
        <end position="322"/>
    </location>
</feature>
<dbReference type="InterPro" id="IPR049126">
    <property type="entry name" value="FAN1-like_TPR"/>
</dbReference>
<comment type="subcellular location">
    <subcellularLocation>
        <location evidence="5">Nucleus</location>
    </subcellularLocation>
</comment>
<evidence type="ECO:0000256" key="4">
    <source>
        <dbReference type="ARBA" id="ARBA00022842"/>
    </source>
</evidence>
<dbReference type="InterPro" id="IPR007284">
    <property type="entry name" value="Ground-like_dom"/>
</dbReference>
<evidence type="ECO:0000313" key="8">
    <source>
        <dbReference type="EMBL" id="VDK66817.1"/>
    </source>
</evidence>
<feature type="compositionally biased region" description="Basic and acidic residues" evidence="6">
    <location>
        <begin position="306"/>
        <end position="322"/>
    </location>
</feature>
<proteinExistence type="inferred from homology"/>
<comment type="similarity">
    <text evidence="5">Belongs to the FAN1 family.</text>
</comment>
<dbReference type="InterPro" id="IPR014883">
    <property type="entry name" value="VRR_NUC"/>
</dbReference>
<gene>
    <name evidence="8" type="ORF">NOO_LOCUS2678</name>
</gene>
<dbReference type="PANTHER" id="PTHR15749">
    <property type="entry name" value="FANCONI-ASSOCIATED NUCLEASE 1"/>
    <property type="match status" value="1"/>
</dbReference>
<comment type="cofactor">
    <cofactor evidence="5">
        <name>Mg(2+)</name>
        <dbReference type="ChEBI" id="CHEBI:18420"/>
    </cofactor>
    <cofactor evidence="5">
        <name>Mn(2+)</name>
        <dbReference type="ChEBI" id="CHEBI:29035"/>
    </cofactor>
</comment>
<keyword evidence="4 5" id="KW-0460">Magnesium</keyword>
<dbReference type="GO" id="GO:0005634">
    <property type="term" value="C:nucleus"/>
    <property type="evidence" value="ECO:0007669"/>
    <property type="project" value="UniProtKB-SubCell"/>
</dbReference>
<keyword evidence="5" id="KW-0234">DNA repair</keyword>
<dbReference type="Pfam" id="PF21170">
    <property type="entry name" value="FAN1_TPR"/>
    <property type="match status" value="1"/>
</dbReference>
<keyword evidence="9" id="KW-1185">Reference proteome</keyword>
<evidence type="ECO:0000256" key="5">
    <source>
        <dbReference type="RuleBase" id="RU365033"/>
    </source>
</evidence>
<dbReference type="Proteomes" id="UP000271087">
    <property type="component" value="Unassembled WGS sequence"/>
</dbReference>
<comment type="catalytic activity">
    <reaction evidence="5">
        <text>Hydrolytically removes 5'-nucleotides successively from the 3'-hydroxy termini of 3'-hydroxy-terminated oligonucleotides.</text>
        <dbReference type="EC" id="3.1.4.1"/>
    </reaction>
</comment>
<keyword evidence="5" id="KW-0464">Manganese</keyword>
<feature type="domain" description="VRR-NUC" evidence="7">
    <location>
        <begin position="1020"/>
        <end position="1120"/>
    </location>
</feature>
<dbReference type="Pfam" id="PF21315">
    <property type="entry name" value="FAN1_HTH"/>
    <property type="match status" value="1"/>
</dbReference>
<dbReference type="GO" id="GO:0008409">
    <property type="term" value="F:5'-3' exonuclease activity"/>
    <property type="evidence" value="ECO:0007669"/>
    <property type="project" value="TreeGrafter"/>
</dbReference>
<evidence type="ECO:0000256" key="2">
    <source>
        <dbReference type="ARBA" id="ARBA00022723"/>
    </source>
</evidence>
<dbReference type="SMART" id="SM00990">
    <property type="entry name" value="VRR_NUC"/>
    <property type="match status" value="1"/>
</dbReference>
<dbReference type="InterPro" id="IPR049132">
    <property type="entry name" value="FAN1-like_euk"/>
</dbReference>
<accession>A0A182E3W6</accession>